<comment type="function">
    <text evidence="7">Functions as a recycling factor of the spliceosome, a machinery that forms on each precursor-messenger RNA (pre-mRNA) and catalyzes the removal of introns. Chaperones the re-annealing of U4 and U6 snRNAs (small nuclear RNAs) released from previous rounds of splicing, an initial step in reforming the U4/U6-U5 tri-snRNP (small nuclear ribonucleoprotein) that can reassemble into another spliceosome complex; this step involves binding U6 and facilitating the unwinding of the U6 internal stem loop, followed by base-pairing of U6 to U4.</text>
</comment>
<evidence type="ECO:0000256" key="8">
    <source>
        <dbReference type="ARBA" id="ARBA00093627"/>
    </source>
</evidence>
<dbReference type="InterPro" id="IPR003954">
    <property type="entry name" value="RRM_euk-type"/>
</dbReference>
<dbReference type="SMART" id="SM00360">
    <property type="entry name" value="RRM"/>
    <property type="match status" value="4"/>
</dbReference>
<dbReference type="SMART" id="SM00361">
    <property type="entry name" value="RRM_1"/>
    <property type="match status" value="2"/>
</dbReference>
<dbReference type="EMBL" id="ML143452">
    <property type="protein sequence ID" value="TBU26015.1"/>
    <property type="molecule type" value="Genomic_DNA"/>
</dbReference>
<dbReference type="GO" id="GO:0003723">
    <property type="term" value="F:RNA binding"/>
    <property type="evidence" value="ECO:0007669"/>
    <property type="project" value="UniProtKB-UniRule"/>
</dbReference>
<dbReference type="GO" id="GO:0006397">
    <property type="term" value="P:mRNA processing"/>
    <property type="evidence" value="ECO:0007669"/>
    <property type="project" value="UniProtKB-KW"/>
</dbReference>
<accession>A0A4Q9MF95</accession>
<keyword evidence="10" id="KW-0175">Coiled coil</keyword>
<evidence type="ECO:0000256" key="3">
    <source>
        <dbReference type="ARBA" id="ARBA00022737"/>
    </source>
</evidence>
<dbReference type="AlphaFoldDB" id="A0A4Q9MF95"/>
<protein>
    <recommendedName>
        <fullName evidence="8">U4/U6 snRNA-associated-splicing factor PRP24</fullName>
    </recommendedName>
</protein>
<dbReference type="Gene3D" id="1.25.40.10">
    <property type="entry name" value="Tetratricopeptide repeat domain"/>
    <property type="match status" value="2"/>
</dbReference>
<proteinExistence type="predicted"/>
<dbReference type="InterPro" id="IPR034397">
    <property type="entry name" value="Prp24_RRM1"/>
</dbReference>
<dbReference type="CDD" id="cd00590">
    <property type="entry name" value="RRM_SF"/>
    <property type="match status" value="1"/>
</dbReference>
<keyword evidence="3" id="KW-0677">Repeat</keyword>
<dbReference type="GO" id="GO:0005688">
    <property type="term" value="C:U6 snRNP"/>
    <property type="evidence" value="ECO:0007669"/>
    <property type="project" value="UniProtKB-ARBA"/>
</dbReference>
<evidence type="ECO:0000256" key="6">
    <source>
        <dbReference type="ARBA" id="ARBA00023242"/>
    </source>
</evidence>
<dbReference type="CDD" id="cd12296">
    <property type="entry name" value="RRM1_Prp24"/>
    <property type="match status" value="1"/>
</dbReference>
<dbReference type="CDD" id="cd12297">
    <property type="entry name" value="RRM2_Prp24"/>
    <property type="match status" value="1"/>
</dbReference>
<keyword evidence="2" id="KW-0507">mRNA processing</keyword>
<dbReference type="PANTHER" id="PTHR32343">
    <property type="entry name" value="SERINE/ARGININE-RICH SPLICING FACTOR"/>
    <property type="match status" value="1"/>
</dbReference>
<dbReference type="PANTHER" id="PTHR32343:SF22">
    <property type="entry name" value="LD29830P"/>
    <property type="match status" value="1"/>
</dbReference>
<dbReference type="InterPro" id="IPR034398">
    <property type="entry name" value="Prp24_RRM2"/>
</dbReference>
<dbReference type="InterPro" id="IPR012677">
    <property type="entry name" value="Nucleotide-bd_a/b_plait_sf"/>
</dbReference>
<comment type="subcellular location">
    <subcellularLocation>
        <location evidence="1">Nucleus</location>
    </subcellularLocation>
</comment>
<feature type="region of interest" description="Disordered" evidence="11">
    <location>
        <begin position="577"/>
        <end position="602"/>
    </location>
</feature>
<evidence type="ECO:0000256" key="1">
    <source>
        <dbReference type="ARBA" id="ARBA00004123"/>
    </source>
</evidence>
<sequence length="1028" mass="115399">MDVDMNEADSLEALSAILERLTENPYDISLHAEHIRIAHATGMDDQAGSALEMVTAFWAAGDYVWLPLIEHKIAGSNLETPEDLQSILDLFSRAEQDYLSIPILQKHLDFLVERHEHFVEAGGRPDALGEMFSPEWMHDSISKVVAQGAEHLTKSHLLFDAQRDWELERLSNATGEEREVLIGVVEQLLLERLKQPHSNHEETFQTYSSFTTNYKPADQYESLLVHASKSKAQAVKGFQRRENYENSLVKANYSLEGYAYYIASEKRNKKPDLFVLKGLYERAIAEADKRRFSGEANAENLLRSFWIGYVDLLRTQAVEEDELLLVFQRGLRSVPTSGEFLARYIRYLERVLEFEEAAREINAVYERGRTIGPLQADVEQLIPSVLARAGFEKRQIEAGKTDHDSLLQILLDAISRVHKASSAGDPRLRLEKYFSAVCLDTEELAGNALVMWEDATRFYKTSYLVWTAYTEALTKGRMYDDARKVFRDVANKNLDWPEAVWEAWIAFEHLHGTVEQIEDALDRVERAQVQVNNRRAKEAQKAQEAAAQLIAETQAATEAALPVQAETAPMLAAMEVDSGAPAEASAKRKAEDEGTPEPTKKARLEEQAKLKRDRENCTVFVAEMPAGVTEDELRTLFKDCGSIREIKITQLPNSLVATVEFMDRESVPAALTKDKKRIRGQEVAVHLAWKSTLYVTNFPEKADDKFIRTLFGKYGEIFDVRWPSKKFKSTRRFCYVQFTSPTAAEHALELNGTELEESHKMSVFISNPERRKERTDSDADDREVYVAGLSKLVTKEDLENLFKTYGTVKDVRMILDDKGRSKGFAFVEFETENDARAALAANNHELKQRRMAVTLADSRVRAKNKAPGYRAEVRNRSVRVRNLPPNTQEGLLQQALEKHARVKRVEVFQDLNEADVELEDAAEAGKLLLRPDSIVFDGNTLQTVAESTTGPRTARPLAPPAANTGLFVPRAAVSRPRAGLGSKQRGLGTGQVSRSAADPGSSASTPSPANGGASKGQDDFRRMLSGGK</sequence>
<evidence type="ECO:0000256" key="5">
    <source>
        <dbReference type="ARBA" id="ARBA00023187"/>
    </source>
</evidence>
<dbReference type="InterPro" id="IPR035979">
    <property type="entry name" value="RBD_domain_sf"/>
</dbReference>
<feature type="compositionally biased region" description="Basic and acidic residues" evidence="11">
    <location>
        <begin position="585"/>
        <end position="602"/>
    </location>
</feature>
<evidence type="ECO:0000256" key="10">
    <source>
        <dbReference type="SAM" id="Coils"/>
    </source>
</evidence>
<organism evidence="13">
    <name type="scientific">Dichomitus squalens</name>
    <dbReference type="NCBI Taxonomy" id="114155"/>
    <lineage>
        <taxon>Eukaryota</taxon>
        <taxon>Fungi</taxon>
        <taxon>Dikarya</taxon>
        <taxon>Basidiomycota</taxon>
        <taxon>Agaricomycotina</taxon>
        <taxon>Agaricomycetes</taxon>
        <taxon>Polyporales</taxon>
        <taxon>Polyporaceae</taxon>
        <taxon>Dichomitus</taxon>
    </lineage>
</organism>
<keyword evidence="4 9" id="KW-0694">RNA-binding</keyword>
<keyword evidence="6" id="KW-0539">Nucleus</keyword>
<dbReference type="SUPFAM" id="SSF54928">
    <property type="entry name" value="RNA-binding domain, RBD"/>
    <property type="match status" value="3"/>
</dbReference>
<dbReference type="InterPro" id="IPR011990">
    <property type="entry name" value="TPR-like_helical_dom_sf"/>
</dbReference>
<feature type="domain" description="RRM" evidence="12">
    <location>
        <begin position="782"/>
        <end position="858"/>
    </location>
</feature>
<evidence type="ECO:0000256" key="4">
    <source>
        <dbReference type="ARBA" id="ARBA00022884"/>
    </source>
</evidence>
<feature type="compositionally biased region" description="Low complexity" evidence="11">
    <location>
        <begin position="948"/>
        <end position="964"/>
    </location>
</feature>
<dbReference type="GO" id="GO:0008380">
    <property type="term" value="P:RNA splicing"/>
    <property type="evidence" value="ECO:0007669"/>
    <property type="project" value="UniProtKB-KW"/>
</dbReference>
<evidence type="ECO:0000256" key="2">
    <source>
        <dbReference type="ARBA" id="ARBA00022664"/>
    </source>
</evidence>
<feature type="domain" description="RRM" evidence="12">
    <location>
        <begin position="691"/>
        <end position="768"/>
    </location>
</feature>
<keyword evidence="5" id="KW-0508">mRNA splicing</keyword>
<dbReference type="SUPFAM" id="SSF48452">
    <property type="entry name" value="TPR-like"/>
    <property type="match status" value="1"/>
</dbReference>
<evidence type="ECO:0000256" key="7">
    <source>
        <dbReference type="ARBA" id="ARBA00093374"/>
    </source>
</evidence>
<evidence type="ECO:0000259" key="12">
    <source>
        <dbReference type="PROSITE" id="PS50102"/>
    </source>
</evidence>
<gene>
    <name evidence="13" type="ORF">BD311DRAFT_867104</name>
</gene>
<feature type="domain" description="RRM" evidence="12">
    <location>
        <begin position="617"/>
        <end position="690"/>
    </location>
</feature>
<evidence type="ECO:0000313" key="13">
    <source>
        <dbReference type="EMBL" id="TBU26015.1"/>
    </source>
</evidence>
<dbReference type="InterPro" id="IPR000504">
    <property type="entry name" value="RRM_dom"/>
</dbReference>
<evidence type="ECO:0000256" key="9">
    <source>
        <dbReference type="PROSITE-ProRule" id="PRU00176"/>
    </source>
</evidence>
<dbReference type="Pfam" id="PF00076">
    <property type="entry name" value="RRM_1"/>
    <property type="match status" value="4"/>
</dbReference>
<dbReference type="PROSITE" id="PS50102">
    <property type="entry name" value="RRM"/>
    <property type="match status" value="3"/>
</dbReference>
<dbReference type="OrthoDB" id="360390at2759"/>
<reference evidence="13" key="1">
    <citation type="submission" date="2019-01" db="EMBL/GenBank/DDBJ databases">
        <title>Draft genome sequences of three monokaryotic isolates of the white-rot basidiomycete fungus Dichomitus squalens.</title>
        <authorList>
            <consortium name="DOE Joint Genome Institute"/>
            <person name="Lopez S.C."/>
            <person name="Andreopoulos B."/>
            <person name="Pangilinan J."/>
            <person name="Lipzen A."/>
            <person name="Riley R."/>
            <person name="Ahrendt S."/>
            <person name="Ng V."/>
            <person name="Barry K."/>
            <person name="Daum C."/>
            <person name="Grigoriev I.V."/>
            <person name="Hilden K.S."/>
            <person name="Makela M.R."/>
            <person name="de Vries R.P."/>
        </authorList>
    </citation>
    <scope>NUCLEOTIDE SEQUENCE [LARGE SCALE GENOMIC DNA]</scope>
    <source>
        <strain evidence="13">OM18370.1</strain>
    </source>
</reference>
<dbReference type="Gene3D" id="3.30.70.330">
    <property type="match status" value="4"/>
</dbReference>
<dbReference type="Proteomes" id="UP000292957">
    <property type="component" value="Unassembled WGS sequence"/>
</dbReference>
<feature type="region of interest" description="Disordered" evidence="11">
    <location>
        <begin position="945"/>
        <end position="1028"/>
    </location>
</feature>
<feature type="coiled-coil region" evidence="10">
    <location>
        <begin position="514"/>
        <end position="559"/>
    </location>
</feature>
<dbReference type="FunFam" id="3.30.70.330:FF:000365">
    <property type="entry name" value="U4/U6 snRNA-associated-splicing factor PRP24"/>
    <property type="match status" value="1"/>
</dbReference>
<evidence type="ECO:0000256" key="11">
    <source>
        <dbReference type="SAM" id="MobiDB-lite"/>
    </source>
</evidence>
<name>A0A4Q9MF95_9APHY</name>